<dbReference type="OrthoDB" id="3236156at2759"/>
<sequence>RDLILQLVAVGVGQYHIEGVILAVVETLRVELIGHISSHSVGRIIYEAGIANDMDLGEKLSYLQLSSDGTSHQKINLEECHMNAINSEGNHTCLFLDVHSTPNHKSETQVKGFQ</sequence>
<gene>
    <name evidence="1" type="ORF">M422DRAFT_99701</name>
</gene>
<dbReference type="Proteomes" id="UP000054279">
    <property type="component" value="Unassembled WGS sequence"/>
</dbReference>
<evidence type="ECO:0000313" key="1">
    <source>
        <dbReference type="EMBL" id="KIJ35221.1"/>
    </source>
</evidence>
<evidence type="ECO:0000313" key="2">
    <source>
        <dbReference type="Proteomes" id="UP000054279"/>
    </source>
</evidence>
<feature type="non-terminal residue" evidence="1">
    <location>
        <position position="114"/>
    </location>
</feature>
<dbReference type="EMBL" id="KN837191">
    <property type="protein sequence ID" value="KIJ35221.1"/>
    <property type="molecule type" value="Genomic_DNA"/>
</dbReference>
<accession>A0A0C9VCW1</accession>
<protein>
    <submittedName>
        <fullName evidence="1">Uncharacterized protein</fullName>
    </submittedName>
</protein>
<reference evidence="1 2" key="1">
    <citation type="submission" date="2014-06" db="EMBL/GenBank/DDBJ databases">
        <title>Evolutionary Origins and Diversification of the Mycorrhizal Mutualists.</title>
        <authorList>
            <consortium name="DOE Joint Genome Institute"/>
            <consortium name="Mycorrhizal Genomics Consortium"/>
            <person name="Kohler A."/>
            <person name="Kuo A."/>
            <person name="Nagy L.G."/>
            <person name="Floudas D."/>
            <person name="Copeland A."/>
            <person name="Barry K.W."/>
            <person name="Cichocki N."/>
            <person name="Veneault-Fourrey C."/>
            <person name="LaButti K."/>
            <person name="Lindquist E.A."/>
            <person name="Lipzen A."/>
            <person name="Lundell T."/>
            <person name="Morin E."/>
            <person name="Murat C."/>
            <person name="Riley R."/>
            <person name="Ohm R."/>
            <person name="Sun H."/>
            <person name="Tunlid A."/>
            <person name="Henrissat B."/>
            <person name="Grigoriev I.V."/>
            <person name="Hibbett D.S."/>
            <person name="Martin F."/>
        </authorList>
    </citation>
    <scope>NUCLEOTIDE SEQUENCE [LARGE SCALE GENOMIC DNA]</scope>
    <source>
        <strain evidence="1 2">SS14</strain>
    </source>
</reference>
<feature type="non-terminal residue" evidence="1">
    <location>
        <position position="1"/>
    </location>
</feature>
<proteinExistence type="predicted"/>
<keyword evidence="2" id="KW-1185">Reference proteome</keyword>
<organism evidence="1 2">
    <name type="scientific">Sphaerobolus stellatus (strain SS14)</name>
    <dbReference type="NCBI Taxonomy" id="990650"/>
    <lineage>
        <taxon>Eukaryota</taxon>
        <taxon>Fungi</taxon>
        <taxon>Dikarya</taxon>
        <taxon>Basidiomycota</taxon>
        <taxon>Agaricomycotina</taxon>
        <taxon>Agaricomycetes</taxon>
        <taxon>Phallomycetidae</taxon>
        <taxon>Geastrales</taxon>
        <taxon>Sphaerobolaceae</taxon>
        <taxon>Sphaerobolus</taxon>
    </lineage>
</organism>
<dbReference type="AlphaFoldDB" id="A0A0C9VCW1"/>
<dbReference type="HOGENOM" id="CLU_2127080_0_0_1"/>
<name>A0A0C9VCW1_SPHS4</name>